<evidence type="ECO:0000256" key="2">
    <source>
        <dbReference type="ARBA" id="ARBA00012104"/>
    </source>
</evidence>
<dbReference type="GO" id="GO:0005829">
    <property type="term" value="C:cytosol"/>
    <property type="evidence" value="ECO:0007669"/>
    <property type="project" value="TreeGrafter"/>
</dbReference>
<dbReference type="AlphaFoldDB" id="L8HF92"/>
<evidence type="ECO:0000256" key="3">
    <source>
        <dbReference type="ARBA" id="ARBA00022679"/>
    </source>
</evidence>
<keyword evidence="5 8" id="KW-0418">Kinase</keyword>
<dbReference type="Pfam" id="PF08543">
    <property type="entry name" value="Phos_pyr_kin"/>
    <property type="match status" value="1"/>
</dbReference>
<dbReference type="VEuPathDB" id="AmoebaDB:ACA1_376300"/>
<dbReference type="Proteomes" id="UP000011083">
    <property type="component" value="Unassembled WGS sequence"/>
</dbReference>
<organism evidence="8 9">
    <name type="scientific">Acanthamoeba castellanii (strain ATCC 30010 / Neff)</name>
    <dbReference type="NCBI Taxonomy" id="1257118"/>
    <lineage>
        <taxon>Eukaryota</taxon>
        <taxon>Amoebozoa</taxon>
        <taxon>Discosea</taxon>
        <taxon>Longamoebia</taxon>
        <taxon>Centramoebida</taxon>
        <taxon>Acanthamoebidae</taxon>
        <taxon>Acanthamoeba</taxon>
    </lineage>
</organism>
<dbReference type="GO" id="GO:0005524">
    <property type="term" value="F:ATP binding"/>
    <property type="evidence" value="ECO:0007669"/>
    <property type="project" value="UniProtKB-KW"/>
</dbReference>
<dbReference type="NCBIfam" id="TIGR00687">
    <property type="entry name" value="pyridox_kin"/>
    <property type="match status" value="1"/>
</dbReference>
<dbReference type="PANTHER" id="PTHR10534:SF2">
    <property type="entry name" value="PYRIDOXAL KINASE"/>
    <property type="match status" value="1"/>
</dbReference>
<dbReference type="GO" id="GO:0009443">
    <property type="term" value="P:pyridoxal 5'-phosphate salvage"/>
    <property type="evidence" value="ECO:0007669"/>
    <property type="project" value="InterPro"/>
</dbReference>
<evidence type="ECO:0000313" key="8">
    <source>
        <dbReference type="EMBL" id="ELR24169.1"/>
    </source>
</evidence>
<dbReference type="Gene3D" id="3.40.1190.20">
    <property type="match status" value="1"/>
</dbReference>
<protein>
    <recommendedName>
        <fullName evidence="2">pyridoxal kinase</fullName>
        <ecNumber evidence="2">2.7.1.35</ecNumber>
    </recommendedName>
</protein>
<dbReference type="GeneID" id="14925176"/>
<dbReference type="SUPFAM" id="SSF53613">
    <property type="entry name" value="Ribokinase-like"/>
    <property type="match status" value="1"/>
</dbReference>
<dbReference type="OrthoDB" id="2104723at2759"/>
<keyword evidence="9" id="KW-1185">Reference proteome</keyword>
<name>L8HF92_ACACF</name>
<dbReference type="OMA" id="AWTHQHP"/>
<reference evidence="8 9" key="1">
    <citation type="journal article" date="2013" name="Genome Biol.">
        <title>Genome of Acanthamoeba castellanii highlights extensive lateral gene transfer and early evolution of tyrosine kinase signaling.</title>
        <authorList>
            <person name="Clarke M."/>
            <person name="Lohan A.J."/>
            <person name="Liu B."/>
            <person name="Lagkouvardos I."/>
            <person name="Roy S."/>
            <person name="Zafar N."/>
            <person name="Bertelli C."/>
            <person name="Schilde C."/>
            <person name="Kianianmomeni A."/>
            <person name="Burglin T.R."/>
            <person name="Frech C."/>
            <person name="Turcotte B."/>
            <person name="Kopec K.O."/>
            <person name="Synnott J.M."/>
            <person name="Choo C."/>
            <person name="Paponov I."/>
            <person name="Finkler A."/>
            <person name="Soon Heng Tan C."/>
            <person name="Hutchins A.P."/>
            <person name="Weinmeier T."/>
            <person name="Rattei T."/>
            <person name="Chu J.S."/>
            <person name="Gimenez G."/>
            <person name="Irimia M."/>
            <person name="Rigden D.J."/>
            <person name="Fitzpatrick D.A."/>
            <person name="Lorenzo-Morales J."/>
            <person name="Bateman A."/>
            <person name="Chiu C.H."/>
            <person name="Tang P."/>
            <person name="Hegemann P."/>
            <person name="Fromm H."/>
            <person name="Raoult D."/>
            <person name="Greub G."/>
            <person name="Miranda-Saavedra D."/>
            <person name="Chen N."/>
            <person name="Nash P."/>
            <person name="Ginger M.L."/>
            <person name="Horn M."/>
            <person name="Schaap P."/>
            <person name="Caler L."/>
            <person name="Loftus B."/>
        </authorList>
    </citation>
    <scope>NUCLEOTIDE SEQUENCE [LARGE SCALE GENOMIC DNA]</scope>
    <source>
        <strain evidence="8 9">Neff</strain>
    </source>
</reference>
<evidence type="ECO:0000256" key="5">
    <source>
        <dbReference type="ARBA" id="ARBA00022777"/>
    </source>
</evidence>
<comment type="similarity">
    <text evidence="1">Belongs to the pyridoxine kinase family.</text>
</comment>
<dbReference type="KEGG" id="acan:ACA1_376300"/>
<dbReference type="RefSeq" id="XP_004353697.1">
    <property type="nucleotide sequence ID" value="XM_004353645.1"/>
</dbReference>
<dbReference type="InterPro" id="IPR029056">
    <property type="entry name" value="Ribokinase-like"/>
</dbReference>
<dbReference type="EMBL" id="KB007836">
    <property type="protein sequence ID" value="ELR24169.1"/>
    <property type="molecule type" value="Genomic_DNA"/>
</dbReference>
<dbReference type="CDD" id="cd01173">
    <property type="entry name" value="pyridoxal_pyridoxamine_kinase"/>
    <property type="match status" value="1"/>
</dbReference>
<keyword evidence="4" id="KW-0547">Nucleotide-binding</keyword>
<evidence type="ECO:0000259" key="7">
    <source>
        <dbReference type="Pfam" id="PF08543"/>
    </source>
</evidence>
<dbReference type="GO" id="GO:0008478">
    <property type="term" value="F:pyridoxal kinase activity"/>
    <property type="evidence" value="ECO:0007669"/>
    <property type="project" value="UniProtKB-EC"/>
</dbReference>
<gene>
    <name evidence="8" type="ORF">ACA1_376300</name>
</gene>
<keyword evidence="6" id="KW-0067">ATP-binding</keyword>
<evidence type="ECO:0000256" key="4">
    <source>
        <dbReference type="ARBA" id="ARBA00022741"/>
    </source>
</evidence>
<feature type="domain" description="Pyridoxamine kinase/Phosphomethylpyrimidine kinase" evidence="7">
    <location>
        <begin position="117"/>
        <end position="285"/>
    </location>
</feature>
<dbReference type="InterPro" id="IPR013749">
    <property type="entry name" value="PM/HMP-P_kinase-1"/>
</dbReference>
<dbReference type="PANTHER" id="PTHR10534">
    <property type="entry name" value="PYRIDOXAL KINASE"/>
    <property type="match status" value="1"/>
</dbReference>
<dbReference type="STRING" id="1257118.L8HF92"/>
<dbReference type="EC" id="2.7.1.35" evidence="2"/>
<proteinExistence type="inferred from homology"/>
<evidence type="ECO:0000256" key="1">
    <source>
        <dbReference type="ARBA" id="ARBA00008805"/>
    </source>
</evidence>
<sequence length="336" mass="36493">MQTTREVDSGVEVLEIEARVLSIQSHVVAGYVGNRSAVFPLQLLGIETDAINTCQFSNHTGYPSWEGERLTGEQLSRLMEVASLLFRGMERNGLAGHTHILTGYAGRADLLHALERVVQTTTRHRPDAVYLCDPVMGDNGKLYVAEEVVGIYADVLVPLAHIVTPNHFEAELLAGMKITNETEAVEAMEKLHSKGVRAVVITSTDLYGVPGELALLASHKLAHADGGPARRFRIRMPALEGYFTGTGDLFAALLLAWHIRHPDDFVLACEKAVCGTHAVLRETIQYYARRAAAAAAGGSSTAVAPEKAGTYPELKIIPSKGLIEHPPLLFRAEDIK</sequence>
<evidence type="ECO:0000256" key="6">
    <source>
        <dbReference type="ARBA" id="ARBA00022840"/>
    </source>
</evidence>
<dbReference type="InterPro" id="IPR004625">
    <property type="entry name" value="PyrdxlKinase"/>
</dbReference>
<accession>L8HF92</accession>
<keyword evidence="3" id="KW-0808">Transferase</keyword>
<evidence type="ECO:0000313" key="9">
    <source>
        <dbReference type="Proteomes" id="UP000011083"/>
    </source>
</evidence>